<evidence type="ECO:0000313" key="3">
    <source>
        <dbReference type="Proteomes" id="UP000241639"/>
    </source>
</evidence>
<sequence>MCGREFHKGKRLPEGLAASMESSVSSLTTSCVCICRQCTQSLTPRGTCATERREKGVFSQDFKGVTPDAMKKIFEDFKVEDAENLEEPELRIALVGVGAWIILVGVYAVLMKMEWISGL</sequence>
<keyword evidence="1" id="KW-1133">Transmembrane helix</keyword>
<organism evidence="2 3">
    <name type="scientific">Desmospora activa DSM 45169</name>
    <dbReference type="NCBI Taxonomy" id="1121389"/>
    <lineage>
        <taxon>Bacteria</taxon>
        <taxon>Bacillati</taxon>
        <taxon>Bacillota</taxon>
        <taxon>Bacilli</taxon>
        <taxon>Bacillales</taxon>
        <taxon>Thermoactinomycetaceae</taxon>
        <taxon>Desmospora</taxon>
    </lineage>
</organism>
<comment type="caution">
    <text evidence="2">The sequence shown here is derived from an EMBL/GenBank/DDBJ whole genome shotgun (WGS) entry which is preliminary data.</text>
</comment>
<evidence type="ECO:0000256" key="1">
    <source>
        <dbReference type="SAM" id="Phobius"/>
    </source>
</evidence>
<protein>
    <submittedName>
        <fullName evidence="2">Uncharacterized protein</fullName>
    </submittedName>
</protein>
<keyword evidence="3" id="KW-1185">Reference proteome</keyword>
<keyword evidence="1" id="KW-0472">Membrane</keyword>
<proteinExistence type="predicted"/>
<dbReference type="Proteomes" id="UP000241639">
    <property type="component" value="Unassembled WGS sequence"/>
</dbReference>
<feature type="transmembrane region" description="Helical" evidence="1">
    <location>
        <begin position="90"/>
        <end position="110"/>
    </location>
</feature>
<dbReference type="AlphaFoldDB" id="A0A2T4Z8X0"/>
<dbReference type="EMBL" id="PZZP01000001">
    <property type="protein sequence ID" value="PTM58336.1"/>
    <property type="molecule type" value="Genomic_DNA"/>
</dbReference>
<reference evidence="2 3" key="1">
    <citation type="submission" date="2018-04" db="EMBL/GenBank/DDBJ databases">
        <title>Genomic Encyclopedia of Archaeal and Bacterial Type Strains, Phase II (KMG-II): from individual species to whole genera.</title>
        <authorList>
            <person name="Goeker M."/>
        </authorList>
    </citation>
    <scope>NUCLEOTIDE SEQUENCE [LARGE SCALE GENOMIC DNA]</scope>
    <source>
        <strain evidence="2 3">DSM 45169</strain>
    </source>
</reference>
<evidence type="ECO:0000313" key="2">
    <source>
        <dbReference type="EMBL" id="PTM58336.1"/>
    </source>
</evidence>
<accession>A0A2T4Z8X0</accession>
<gene>
    <name evidence="2" type="ORF">C8J48_0917</name>
</gene>
<name>A0A2T4Z8X0_9BACL</name>
<keyword evidence="1" id="KW-0812">Transmembrane</keyword>